<dbReference type="EMBL" id="BAAAMR010000136">
    <property type="protein sequence ID" value="GAA2166477.1"/>
    <property type="molecule type" value="Genomic_DNA"/>
</dbReference>
<dbReference type="Pfam" id="PF13581">
    <property type="entry name" value="HATPase_c_2"/>
    <property type="match status" value="1"/>
</dbReference>
<name>A0ABP5M5S4_9ACTN</name>
<dbReference type="PANTHER" id="PTHR35526">
    <property type="entry name" value="ANTI-SIGMA-F FACTOR RSBW-RELATED"/>
    <property type="match status" value="1"/>
</dbReference>
<sequence>MLSGKPADIPVGGACAFQLPPDPTCASRARSLLAATMRDLRLPQGLIEDAKLAVSELATNALNHAPSPWFSGMALPELWVWARTRPAPELVVSVFDAHREVWPIGTDADLLDDHGKGLAIVAALASNTGAHRTRARFRPACEGKRVWFAVALSTPWPEADQTVPPATAAWGLSEVLHARGIRVIRRTDEVGISILAIGDLNVWVEPKAFSWRTGRGYIHQPLVDLHETAECIVSHLEGHR</sequence>
<keyword evidence="1" id="KW-0808">Transferase</keyword>
<protein>
    <recommendedName>
        <fullName evidence="2">Histidine kinase/HSP90-like ATPase domain-containing protein</fullName>
    </recommendedName>
</protein>
<dbReference type="InterPro" id="IPR050267">
    <property type="entry name" value="Anti-sigma-factor_SerPK"/>
</dbReference>
<evidence type="ECO:0000313" key="3">
    <source>
        <dbReference type="EMBL" id="GAA2166477.1"/>
    </source>
</evidence>
<dbReference type="CDD" id="cd16936">
    <property type="entry name" value="HATPase_RsbW-like"/>
    <property type="match status" value="1"/>
</dbReference>
<dbReference type="InterPro" id="IPR036890">
    <property type="entry name" value="HATPase_C_sf"/>
</dbReference>
<comment type="caution">
    <text evidence="3">The sequence shown here is derived from an EMBL/GenBank/DDBJ whole genome shotgun (WGS) entry which is preliminary data.</text>
</comment>
<evidence type="ECO:0000259" key="2">
    <source>
        <dbReference type="Pfam" id="PF13581"/>
    </source>
</evidence>
<dbReference type="InterPro" id="IPR003594">
    <property type="entry name" value="HATPase_dom"/>
</dbReference>
<evidence type="ECO:0000256" key="1">
    <source>
        <dbReference type="ARBA" id="ARBA00022527"/>
    </source>
</evidence>
<dbReference type="RefSeq" id="WP_344282112.1">
    <property type="nucleotide sequence ID" value="NZ_BAAAMR010000136.1"/>
</dbReference>
<proteinExistence type="predicted"/>
<reference evidence="4" key="1">
    <citation type="journal article" date="2019" name="Int. J. Syst. Evol. Microbiol.">
        <title>The Global Catalogue of Microorganisms (GCM) 10K type strain sequencing project: providing services to taxonomists for standard genome sequencing and annotation.</title>
        <authorList>
            <consortium name="The Broad Institute Genomics Platform"/>
            <consortium name="The Broad Institute Genome Sequencing Center for Infectious Disease"/>
            <person name="Wu L."/>
            <person name="Ma J."/>
        </authorList>
    </citation>
    <scope>NUCLEOTIDE SEQUENCE [LARGE SCALE GENOMIC DNA]</scope>
    <source>
        <strain evidence="4">JCM 13850</strain>
    </source>
</reference>
<dbReference type="Gene3D" id="3.30.565.10">
    <property type="entry name" value="Histidine kinase-like ATPase, C-terminal domain"/>
    <property type="match status" value="1"/>
</dbReference>
<gene>
    <name evidence="3" type="ORF">GCM10009727_86090</name>
</gene>
<dbReference type="PANTHER" id="PTHR35526:SF3">
    <property type="entry name" value="ANTI-SIGMA-F FACTOR RSBW"/>
    <property type="match status" value="1"/>
</dbReference>
<keyword evidence="4" id="KW-1185">Reference proteome</keyword>
<evidence type="ECO:0000313" key="4">
    <source>
        <dbReference type="Proteomes" id="UP001501020"/>
    </source>
</evidence>
<keyword evidence="1" id="KW-0418">Kinase</keyword>
<dbReference type="Proteomes" id="UP001501020">
    <property type="component" value="Unassembled WGS sequence"/>
</dbReference>
<keyword evidence="1" id="KW-0723">Serine/threonine-protein kinase</keyword>
<accession>A0ABP5M5S4</accession>
<organism evidence="3 4">
    <name type="scientific">Actinomadura napierensis</name>
    <dbReference type="NCBI Taxonomy" id="267854"/>
    <lineage>
        <taxon>Bacteria</taxon>
        <taxon>Bacillati</taxon>
        <taxon>Actinomycetota</taxon>
        <taxon>Actinomycetes</taxon>
        <taxon>Streptosporangiales</taxon>
        <taxon>Thermomonosporaceae</taxon>
        <taxon>Actinomadura</taxon>
    </lineage>
</organism>
<feature type="domain" description="Histidine kinase/HSP90-like ATPase" evidence="2">
    <location>
        <begin position="20"/>
        <end position="128"/>
    </location>
</feature>